<reference evidence="1 2" key="1">
    <citation type="submission" date="2013-03" db="EMBL/GenBank/DDBJ databases">
        <title>Reference genome for the Human Microbiome Project.</title>
        <authorList>
            <person name="Aqrawi P."/>
            <person name="Ayvaz T."/>
            <person name="Bess C."/>
            <person name="Blankenburg K."/>
            <person name="Coyle M."/>
            <person name="Deng J."/>
            <person name="Forbes L."/>
            <person name="Fowler G."/>
            <person name="Francisco L."/>
            <person name="Fu Q."/>
            <person name="Gibbs R."/>
            <person name="Gross S."/>
            <person name="Gubbala S."/>
            <person name="Hale W."/>
            <person name="Hemphill L."/>
            <person name="Highlander S."/>
            <person name="Hirani K."/>
            <person name="Jackson L."/>
            <person name="Jakkamsetti A."/>
            <person name="Javaid M."/>
            <person name="Jayaseelan J.C."/>
            <person name="Jiang H."/>
            <person name="Joshi V."/>
            <person name="Korchina V."/>
            <person name="Kovar C."/>
            <person name="Lara F."/>
            <person name="Lee S."/>
            <person name="Liu Y."/>
            <person name="Mata R."/>
            <person name="Mathew T."/>
            <person name="Munidasa M."/>
            <person name="Muzny D."/>
            <person name="Nazareth L."/>
            <person name="Ngo R."/>
            <person name="Nguyen L."/>
            <person name="Nguyen N."/>
            <person name="Okwuonu G."/>
            <person name="Ongeri F."/>
            <person name="Palculict T."/>
            <person name="Patil S."/>
            <person name="Petrosino J."/>
            <person name="Pham C."/>
            <person name="Pham P."/>
            <person name="Pu L.-L."/>
            <person name="Qin X."/>
            <person name="Qu J."/>
            <person name="Reid J."/>
            <person name="Ross M."/>
            <person name="Ruth R."/>
            <person name="Saada N."/>
            <person name="San Lucas F."/>
            <person name="Santibanez J."/>
            <person name="Shang Y."/>
            <person name="Simmons D."/>
            <person name="Song X.-Z."/>
            <person name="Tang L.-Y."/>
            <person name="Thornton R."/>
            <person name="Warren J."/>
            <person name="Weissenberger G."/>
            <person name="Wilczek-Boney K."/>
            <person name="Worley K."/>
            <person name="Youmans B."/>
            <person name="Zhang J."/>
            <person name="Zhang L."/>
            <person name="Zhao Z."/>
            <person name="Zhou C."/>
            <person name="Zhu D."/>
            <person name="Zhu Y."/>
        </authorList>
    </citation>
    <scope>NUCLEOTIDE SEQUENCE [LARGE SCALE GENOMIC DNA]</scope>
    <source>
        <strain evidence="1 2">F0333</strain>
    </source>
</reference>
<comment type="caution">
    <text evidence="1">The sequence shown here is derived from an EMBL/GenBank/DDBJ whole genome shotgun (WGS) entry which is preliminary data.</text>
</comment>
<proteinExistence type="predicted"/>
<evidence type="ECO:0000313" key="2">
    <source>
        <dbReference type="Proteomes" id="UP000013015"/>
    </source>
</evidence>
<gene>
    <name evidence="1" type="ORF">HMPREF9004_0190</name>
</gene>
<dbReference type="HOGENOM" id="CLU_3021383_0_0_11"/>
<dbReference type="STRING" id="888050.HMPREF9004_0190"/>
<name>N6X5P8_9ACTO</name>
<dbReference type="AlphaFoldDB" id="N6X5P8"/>
<keyword evidence="2" id="KW-1185">Reference proteome</keyword>
<evidence type="ECO:0000313" key="1">
    <source>
        <dbReference type="EMBL" id="ENO19046.1"/>
    </source>
</evidence>
<organism evidence="1 2">
    <name type="scientific">Schaalia cardiffensis F0333</name>
    <dbReference type="NCBI Taxonomy" id="888050"/>
    <lineage>
        <taxon>Bacteria</taxon>
        <taxon>Bacillati</taxon>
        <taxon>Actinomycetota</taxon>
        <taxon>Actinomycetes</taxon>
        <taxon>Actinomycetales</taxon>
        <taxon>Actinomycetaceae</taxon>
        <taxon>Schaalia</taxon>
    </lineage>
</organism>
<dbReference type="PATRIC" id="fig|888050.3.peg.186"/>
<sequence>MVFVGLPHPQARRFIEVIASIRGSADIKIFHAMEVTDAWKHLVYEAGHTEWENES</sequence>
<protein>
    <submittedName>
        <fullName evidence="1">Uncharacterized protein</fullName>
    </submittedName>
</protein>
<accession>N6X5P8</accession>
<dbReference type="Proteomes" id="UP000013015">
    <property type="component" value="Unassembled WGS sequence"/>
</dbReference>
<dbReference type="EMBL" id="AQHZ01000003">
    <property type="protein sequence ID" value="ENO19046.1"/>
    <property type="molecule type" value="Genomic_DNA"/>
</dbReference>
<dbReference type="eggNOG" id="ENOG5031HG3">
    <property type="taxonomic scope" value="Bacteria"/>
</dbReference>